<dbReference type="Proteomes" id="UP000253529">
    <property type="component" value="Unassembled WGS sequence"/>
</dbReference>
<accession>A0A366ENR7</accession>
<evidence type="ECO:0000259" key="2">
    <source>
        <dbReference type="Pfam" id="PF00582"/>
    </source>
</evidence>
<dbReference type="Gene3D" id="3.40.50.620">
    <property type="entry name" value="HUPs"/>
    <property type="match status" value="1"/>
</dbReference>
<dbReference type="SUPFAM" id="SSF52402">
    <property type="entry name" value="Adenine nucleotide alpha hydrolases-like"/>
    <property type="match status" value="1"/>
</dbReference>
<evidence type="ECO:0000256" key="1">
    <source>
        <dbReference type="ARBA" id="ARBA00008791"/>
    </source>
</evidence>
<dbReference type="PANTHER" id="PTHR46268">
    <property type="entry name" value="STRESS RESPONSE PROTEIN NHAX"/>
    <property type="match status" value="1"/>
</dbReference>
<evidence type="ECO:0000313" key="4">
    <source>
        <dbReference type="Proteomes" id="UP000253529"/>
    </source>
</evidence>
<dbReference type="EMBL" id="QNRK01000041">
    <property type="protein sequence ID" value="RBP04062.1"/>
    <property type="molecule type" value="Genomic_DNA"/>
</dbReference>
<reference evidence="3 4" key="1">
    <citation type="submission" date="2018-06" db="EMBL/GenBank/DDBJ databases">
        <title>Genomic Encyclopedia of Type Strains, Phase IV (KMG-IV): sequencing the most valuable type-strain genomes for metagenomic binning, comparative biology and taxonomic classification.</title>
        <authorList>
            <person name="Goeker M."/>
        </authorList>
    </citation>
    <scope>NUCLEOTIDE SEQUENCE [LARGE SCALE GENOMIC DNA]</scope>
    <source>
        <strain evidence="3 4">DSM 24875</strain>
    </source>
</reference>
<protein>
    <submittedName>
        <fullName evidence="3">Nucleotide-binding universal stress UspA family protein</fullName>
    </submittedName>
</protein>
<dbReference type="OrthoDB" id="5564966at2"/>
<comment type="similarity">
    <text evidence="1">Belongs to the universal stress protein A family.</text>
</comment>
<dbReference type="PRINTS" id="PR01438">
    <property type="entry name" value="UNVRSLSTRESS"/>
</dbReference>
<name>A0A366ENR7_9HYPH</name>
<dbReference type="InterPro" id="IPR014729">
    <property type="entry name" value="Rossmann-like_a/b/a_fold"/>
</dbReference>
<gene>
    <name evidence="3" type="ORF">DFR50_14134</name>
</gene>
<dbReference type="AlphaFoldDB" id="A0A366ENR7"/>
<feature type="domain" description="UspA" evidence="2">
    <location>
        <begin position="1"/>
        <end position="145"/>
    </location>
</feature>
<dbReference type="InterPro" id="IPR006016">
    <property type="entry name" value="UspA"/>
</dbReference>
<comment type="caution">
    <text evidence="3">The sequence shown here is derived from an EMBL/GenBank/DDBJ whole genome shotgun (WGS) entry which is preliminary data.</text>
</comment>
<dbReference type="Pfam" id="PF00582">
    <property type="entry name" value="Usp"/>
    <property type="match status" value="1"/>
</dbReference>
<dbReference type="PANTHER" id="PTHR46268:SF15">
    <property type="entry name" value="UNIVERSAL STRESS PROTEIN HP_0031"/>
    <property type="match status" value="1"/>
</dbReference>
<sequence length="145" mass="15780">MFRHILIPTDGSDLSRKAVIYGVQLAKESGATVTALTLTEPYRVASMDAVLVSVGEDEYEEESSRISDQALEQVRTAAKAAGVPCDTVREVHDQPYRAIIDVAHARDCDLIVMASHGRRGMSALLLGSETVKVLTHSTIPVLVYR</sequence>
<keyword evidence="4" id="KW-1185">Reference proteome</keyword>
<dbReference type="InterPro" id="IPR006015">
    <property type="entry name" value="Universal_stress_UspA"/>
</dbReference>
<dbReference type="CDD" id="cd00293">
    <property type="entry name" value="USP-like"/>
    <property type="match status" value="1"/>
</dbReference>
<evidence type="ECO:0000313" key="3">
    <source>
        <dbReference type="EMBL" id="RBP04062.1"/>
    </source>
</evidence>
<proteinExistence type="inferred from homology"/>
<dbReference type="RefSeq" id="WP_113892433.1">
    <property type="nucleotide sequence ID" value="NZ_QNRK01000041.1"/>
</dbReference>
<organism evidence="3 4">
    <name type="scientific">Roseiarcus fermentans</name>
    <dbReference type="NCBI Taxonomy" id="1473586"/>
    <lineage>
        <taxon>Bacteria</taxon>
        <taxon>Pseudomonadati</taxon>
        <taxon>Pseudomonadota</taxon>
        <taxon>Alphaproteobacteria</taxon>
        <taxon>Hyphomicrobiales</taxon>
        <taxon>Roseiarcaceae</taxon>
        <taxon>Roseiarcus</taxon>
    </lineage>
</organism>